<dbReference type="PROSITE" id="PS51257">
    <property type="entry name" value="PROKAR_LIPOPROTEIN"/>
    <property type="match status" value="1"/>
</dbReference>
<feature type="domain" description="Polysaccharide export protein N-terminal" evidence="15">
    <location>
        <begin position="47"/>
        <end position="139"/>
    </location>
</feature>
<evidence type="ECO:0000313" key="17">
    <source>
        <dbReference type="EMBL" id="PJR03964.1"/>
    </source>
</evidence>
<keyword evidence="11" id="KW-0472">Membrane</keyword>
<evidence type="ECO:0000256" key="10">
    <source>
        <dbReference type="ARBA" id="ARBA00023114"/>
    </source>
</evidence>
<dbReference type="GO" id="GO:0009279">
    <property type="term" value="C:cell outer membrane"/>
    <property type="evidence" value="ECO:0007669"/>
    <property type="project" value="UniProtKB-SubCell"/>
</dbReference>
<dbReference type="PANTHER" id="PTHR33619:SF3">
    <property type="entry name" value="POLYSACCHARIDE EXPORT PROTEIN GFCE-RELATED"/>
    <property type="match status" value="1"/>
</dbReference>
<dbReference type="InterPro" id="IPR003715">
    <property type="entry name" value="Poly_export_N"/>
</dbReference>
<gene>
    <name evidence="17" type="ORF">CDL10_05050</name>
</gene>
<evidence type="ECO:0000256" key="1">
    <source>
        <dbReference type="ARBA" id="ARBA00004571"/>
    </source>
</evidence>
<dbReference type="RefSeq" id="WP_100677529.1">
    <property type="nucleotide sequence ID" value="NZ_NIPO01000001.1"/>
</dbReference>
<protein>
    <recommendedName>
        <fullName evidence="19">Sugar transporter</fullName>
    </recommendedName>
</protein>
<dbReference type="GO" id="GO:0015159">
    <property type="term" value="F:polysaccharide transmembrane transporter activity"/>
    <property type="evidence" value="ECO:0007669"/>
    <property type="project" value="InterPro"/>
</dbReference>
<accession>A0A2M9R541</accession>
<dbReference type="InterPro" id="IPR054765">
    <property type="entry name" value="SLBB_dom"/>
</dbReference>
<evidence type="ECO:0000259" key="15">
    <source>
        <dbReference type="Pfam" id="PF02563"/>
    </source>
</evidence>
<dbReference type="GO" id="GO:0006811">
    <property type="term" value="P:monoatomic ion transport"/>
    <property type="evidence" value="ECO:0007669"/>
    <property type="project" value="UniProtKB-KW"/>
</dbReference>
<evidence type="ECO:0000256" key="13">
    <source>
        <dbReference type="ARBA" id="ARBA00023237"/>
    </source>
</evidence>
<keyword evidence="4" id="KW-1134">Transmembrane beta strand</keyword>
<sequence length="260" mass="29085">MKKKKSILLLAMVIFIGLTFSSCVSRKKFMPYQEIENLQPESPKSFETVFQPDDMLLIVVSAEDQEIAEPYNVYGTVVSSGVGVGQRQQHTYLVDDEGYIEFPVLGRIHVAGKTKAQLADFLKKGISRDIKNPIINIRITNYKVTVHGEVNRAGVHTIGSERITLPEALALSGDMTIYGNRQKVLVMREENGIRKSSYVDITNADFMNSDFYYLKQNDIVFVEQNNVRKNSAAVGPNISTMFSAISLLVSIITLGIRINN</sequence>
<keyword evidence="18" id="KW-1185">Reference proteome</keyword>
<keyword evidence="13" id="KW-0998">Cell outer membrane</keyword>
<evidence type="ECO:0000313" key="18">
    <source>
        <dbReference type="Proteomes" id="UP000231960"/>
    </source>
</evidence>
<keyword evidence="6" id="KW-0812">Transmembrane</keyword>
<evidence type="ECO:0000256" key="2">
    <source>
        <dbReference type="ARBA" id="ARBA00009450"/>
    </source>
</evidence>
<dbReference type="InterPro" id="IPR049712">
    <property type="entry name" value="Poly_export"/>
</dbReference>
<comment type="subcellular location">
    <subcellularLocation>
        <location evidence="1">Cell outer membrane</location>
        <topology evidence="1">Multi-pass membrane protein</topology>
    </subcellularLocation>
</comment>
<dbReference type="Gene3D" id="3.30.1950.10">
    <property type="entry name" value="wza like domain"/>
    <property type="match status" value="1"/>
</dbReference>
<evidence type="ECO:0000259" key="16">
    <source>
        <dbReference type="Pfam" id="PF22461"/>
    </source>
</evidence>
<dbReference type="GO" id="GO:0046930">
    <property type="term" value="C:pore complex"/>
    <property type="evidence" value="ECO:0007669"/>
    <property type="project" value="UniProtKB-KW"/>
</dbReference>
<keyword evidence="14" id="KW-0449">Lipoprotein</keyword>
<evidence type="ECO:0000256" key="12">
    <source>
        <dbReference type="ARBA" id="ARBA00023139"/>
    </source>
</evidence>
<name>A0A2M9R541_9FLAO</name>
<keyword evidence="7" id="KW-0732">Signal</keyword>
<evidence type="ECO:0000256" key="4">
    <source>
        <dbReference type="ARBA" id="ARBA00022452"/>
    </source>
</evidence>
<dbReference type="GO" id="GO:0015288">
    <property type="term" value="F:porin activity"/>
    <property type="evidence" value="ECO:0007669"/>
    <property type="project" value="UniProtKB-KW"/>
</dbReference>
<evidence type="ECO:0000256" key="9">
    <source>
        <dbReference type="ARBA" id="ARBA00023065"/>
    </source>
</evidence>
<evidence type="ECO:0000256" key="5">
    <source>
        <dbReference type="ARBA" id="ARBA00022597"/>
    </source>
</evidence>
<keyword evidence="12" id="KW-0564">Palmitate</keyword>
<dbReference type="OrthoDB" id="662756at2"/>
<evidence type="ECO:0000256" key="7">
    <source>
        <dbReference type="ARBA" id="ARBA00022729"/>
    </source>
</evidence>
<evidence type="ECO:0000256" key="11">
    <source>
        <dbReference type="ARBA" id="ARBA00023136"/>
    </source>
</evidence>
<evidence type="ECO:0000256" key="3">
    <source>
        <dbReference type="ARBA" id="ARBA00022448"/>
    </source>
</evidence>
<evidence type="ECO:0000256" key="8">
    <source>
        <dbReference type="ARBA" id="ARBA00023047"/>
    </source>
</evidence>
<comment type="similarity">
    <text evidence="2">Belongs to the BexD/CtrA/VexA family.</text>
</comment>
<organism evidence="17 18">
    <name type="scientific">Avrilella dinanensis</name>
    <dbReference type="NCBI Taxonomy" id="2008672"/>
    <lineage>
        <taxon>Bacteria</taxon>
        <taxon>Pseudomonadati</taxon>
        <taxon>Bacteroidota</taxon>
        <taxon>Flavobacteriia</taxon>
        <taxon>Flavobacteriales</taxon>
        <taxon>Flavobacteriaceae</taxon>
        <taxon>Avrilella</taxon>
    </lineage>
</organism>
<dbReference type="EMBL" id="NIPO01000001">
    <property type="protein sequence ID" value="PJR03964.1"/>
    <property type="molecule type" value="Genomic_DNA"/>
</dbReference>
<keyword evidence="8" id="KW-0625">Polysaccharide transport</keyword>
<dbReference type="PANTHER" id="PTHR33619">
    <property type="entry name" value="POLYSACCHARIDE EXPORT PROTEIN GFCE-RELATED"/>
    <property type="match status" value="1"/>
</dbReference>
<comment type="caution">
    <text evidence="17">The sequence shown here is derived from an EMBL/GenBank/DDBJ whole genome shotgun (WGS) entry which is preliminary data.</text>
</comment>
<reference evidence="17 18" key="1">
    <citation type="submission" date="2017-06" db="EMBL/GenBank/DDBJ databases">
        <title>Description of Avrilella dinanensis gen. nov. sp. nov.</title>
        <authorList>
            <person name="Leyer C."/>
            <person name="Sassi M."/>
            <person name="Minet J."/>
            <person name="Kayal S."/>
            <person name="Cattoir V."/>
        </authorList>
    </citation>
    <scope>NUCLEOTIDE SEQUENCE [LARGE SCALE GENOMIC DNA]</scope>
    <source>
        <strain evidence="17 18">UR159</strain>
    </source>
</reference>
<keyword evidence="3" id="KW-0813">Transport</keyword>
<evidence type="ECO:0000256" key="14">
    <source>
        <dbReference type="ARBA" id="ARBA00023288"/>
    </source>
</evidence>
<keyword evidence="10" id="KW-0626">Porin</keyword>
<evidence type="ECO:0008006" key="19">
    <source>
        <dbReference type="Google" id="ProtNLM"/>
    </source>
</evidence>
<dbReference type="Pfam" id="PF22461">
    <property type="entry name" value="SLBB_2"/>
    <property type="match status" value="1"/>
</dbReference>
<feature type="domain" description="SLBB" evidence="16">
    <location>
        <begin position="143"/>
        <end position="222"/>
    </location>
</feature>
<keyword evidence="5" id="KW-0762">Sugar transport</keyword>
<proteinExistence type="inferred from homology"/>
<dbReference type="AlphaFoldDB" id="A0A2M9R541"/>
<dbReference type="Proteomes" id="UP000231960">
    <property type="component" value="Unassembled WGS sequence"/>
</dbReference>
<keyword evidence="9" id="KW-0406">Ion transport</keyword>
<evidence type="ECO:0000256" key="6">
    <source>
        <dbReference type="ARBA" id="ARBA00022692"/>
    </source>
</evidence>
<dbReference type="Pfam" id="PF02563">
    <property type="entry name" value="Poly_export"/>
    <property type="match status" value="1"/>
</dbReference>